<protein>
    <recommendedName>
        <fullName evidence="3">DUF4265 domain-containing protein</fullName>
    </recommendedName>
</protein>
<evidence type="ECO:0008006" key="3">
    <source>
        <dbReference type="Google" id="ProtNLM"/>
    </source>
</evidence>
<dbReference type="Pfam" id="PF14085">
    <property type="entry name" value="DUF4265"/>
    <property type="match status" value="1"/>
</dbReference>
<evidence type="ECO:0000313" key="1">
    <source>
        <dbReference type="EMBL" id="GIJ54518.1"/>
    </source>
</evidence>
<evidence type="ECO:0000313" key="2">
    <source>
        <dbReference type="Proteomes" id="UP000612585"/>
    </source>
</evidence>
<sequence length="160" mass="17508">MEVEKVEREHTHVMLLAGGTAEGQPVHEQVPATVVSPGVYDVLASPALVYDCAAGDRIRVTEDGTFEVLRRGGNLCLVIWPAAPPADPDITVLTTAFERLGGIVETPVHRRFIVITVPVSAGFPAIEEIVDHWTADHECPWSYGNVYDADDKPLNWWLAP</sequence>
<dbReference type="AlphaFoldDB" id="A0A8J3Z3U1"/>
<name>A0A8J3Z3U1_9ACTN</name>
<accession>A0A8J3Z3U1</accession>
<organism evidence="1 2">
    <name type="scientific">Virgisporangium aurantiacum</name>
    <dbReference type="NCBI Taxonomy" id="175570"/>
    <lineage>
        <taxon>Bacteria</taxon>
        <taxon>Bacillati</taxon>
        <taxon>Actinomycetota</taxon>
        <taxon>Actinomycetes</taxon>
        <taxon>Micromonosporales</taxon>
        <taxon>Micromonosporaceae</taxon>
        <taxon>Virgisporangium</taxon>
    </lineage>
</organism>
<comment type="caution">
    <text evidence="1">The sequence shown here is derived from an EMBL/GenBank/DDBJ whole genome shotgun (WGS) entry which is preliminary data.</text>
</comment>
<reference evidence="1" key="1">
    <citation type="submission" date="2021-01" db="EMBL/GenBank/DDBJ databases">
        <title>Whole genome shotgun sequence of Virgisporangium aurantiacum NBRC 16421.</title>
        <authorList>
            <person name="Komaki H."/>
            <person name="Tamura T."/>
        </authorList>
    </citation>
    <scope>NUCLEOTIDE SEQUENCE</scope>
    <source>
        <strain evidence="1">NBRC 16421</strain>
    </source>
</reference>
<dbReference type="Proteomes" id="UP000612585">
    <property type="component" value="Unassembled WGS sequence"/>
</dbReference>
<gene>
    <name evidence="1" type="ORF">Vau01_020340</name>
</gene>
<dbReference type="EMBL" id="BOPG01000012">
    <property type="protein sequence ID" value="GIJ54518.1"/>
    <property type="molecule type" value="Genomic_DNA"/>
</dbReference>
<keyword evidence="2" id="KW-1185">Reference proteome</keyword>
<dbReference type="RefSeq" id="WP_203989685.1">
    <property type="nucleotide sequence ID" value="NZ_BOPG01000012.1"/>
</dbReference>
<dbReference type="InterPro" id="IPR025361">
    <property type="entry name" value="DUF4265"/>
</dbReference>
<proteinExistence type="predicted"/>